<dbReference type="CDD" id="cd00657">
    <property type="entry name" value="Ferritin_like"/>
    <property type="match status" value="1"/>
</dbReference>
<dbReference type="InterPro" id="IPR009078">
    <property type="entry name" value="Ferritin-like_SF"/>
</dbReference>
<evidence type="ECO:0000259" key="1">
    <source>
        <dbReference type="Pfam" id="PF02915"/>
    </source>
</evidence>
<protein>
    <submittedName>
        <fullName evidence="2">DUF2202 domain-containing protein</fullName>
    </submittedName>
</protein>
<dbReference type="RefSeq" id="WP_206782852.1">
    <property type="nucleotide sequence ID" value="NZ_JAEMWV010000007.1"/>
</dbReference>
<dbReference type="GO" id="GO:0046872">
    <property type="term" value="F:metal ion binding"/>
    <property type="evidence" value="ECO:0007669"/>
    <property type="project" value="InterPro"/>
</dbReference>
<name>A0A8I1MI85_9BACI</name>
<dbReference type="AlphaFoldDB" id="A0A8I1MI85"/>
<dbReference type="GO" id="GO:0016491">
    <property type="term" value="F:oxidoreductase activity"/>
    <property type="evidence" value="ECO:0007669"/>
    <property type="project" value="InterPro"/>
</dbReference>
<proteinExistence type="predicted"/>
<dbReference type="Proteomes" id="UP000664578">
    <property type="component" value="Unassembled WGS sequence"/>
</dbReference>
<reference evidence="2" key="1">
    <citation type="submission" date="2020-12" db="EMBL/GenBank/DDBJ databases">
        <title>PHA producing bacteria isolated from mangrove.</title>
        <authorList>
            <person name="Zheng W."/>
            <person name="Yu S."/>
            <person name="Huang Y."/>
        </authorList>
    </citation>
    <scope>NUCLEOTIDE SEQUENCE</scope>
    <source>
        <strain evidence="2">GN22-4</strain>
    </source>
</reference>
<dbReference type="CDD" id="cd01048">
    <property type="entry name" value="Ferritin_like_AB2"/>
    <property type="match status" value="1"/>
</dbReference>
<sequence>MYSYFHDFYRNTSDTKLLSAIQKAINAEYSAVSCYEKLAKLAPTKEERNKIREIQKDEKRHLEEFTRIYIALAGRQPSYQITEQCPNNYKDGIEFAFKDEQEAVDSYLDISDKAQDLTVKDRFRRAASDEQNHAVWFLYFMKNPKPSSSQRQLDDYGAKGALNAPSLSLSEMLTYALQDEYLALARYNNVITTFGPVRTFVQIKEAELRHIDALLPLFDRYQVPIPDDTSQNLVKTPANLKAAYSAGVQAEIDNIAMYERFLTFDIPSDVRMVFSQLRNASVNHLAAFERGVASFG</sequence>
<accession>A0A8I1MI85</accession>
<evidence type="ECO:0000313" key="2">
    <source>
        <dbReference type="EMBL" id="MBN8252826.1"/>
    </source>
</evidence>
<dbReference type="InterPro" id="IPR003251">
    <property type="entry name" value="Rr_diiron-bd_dom"/>
</dbReference>
<evidence type="ECO:0000313" key="3">
    <source>
        <dbReference type="Proteomes" id="UP000664578"/>
    </source>
</evidence>
<dbReference type="SUPFAM" id="SSF47240">
    <property type="entry name" value="Ferritin-like"/>
    <property type="match status" value="2"/>
</dbReference>
<dbReference type="Pfam" id="PF02915">
    <property type="entry name" value="Rubrerythrin"/>
    <property type="match status" value="1"/>
</dbReference>
<feature type="domain" description="Rubrerythrin diiron-binding" evidence="1">
    <location>
        <begin position="93"/>
        <end position="213"/>
    </location>
</feature>
<dbReference type="EMBL" id="JAEMWV010000007">
    <property type="protein sequence ID" value="MBN8252826.1"/>
    <property type="molecule type" value="Genomic_DNA"/>
</dbReference>
<dbReference type="Gene3D" id="1.20.1260.10">
    <property type="match status" value="2"/>
</dbReference>
<comment type="caution">
    <text evidence="2">The sequence shown here is derived from an EMBL/GenBank/DDBJ whole genome shotgun (WGS) entry which is preliminary data.</text>
</comment>
<organism evidence="2 3">
    <name type="scientific">Priestia flexa</name>
    <dbReference type="NCBI Taxonomy" id="86664"/>
    <lineage>
        <taxon>Bacteria</taxon>
        <taxon>Bacillati</taxon>
        <taxon>Bacillota</taxon>
        <taxon>Bacilli</taxon>
        <taxon>Bacillales</taxon>
        <taxon>Bacillaceae</taxon>
        <taxon>Priestia</taxon>
    </lineage>
</organism>
<dbReference type="InterPro" id="IPR012347">
    <property type="entry name" value="Ferritin-like"/>
</dbReference>
<gene>
    <name evidence="2" type="ORF">JF537_14690</name>
</gene>
<dbReference type="InterPro" id="IPR019243">
    <property type="entry name" value="DUF2202"/>
</dbReference>